<dbReference type="InterPro" id="IPR001466">
    <property type="entry name" value="Beta-lactam-related"/>
</dbReference>
<proteinExistence type="predicted"/>
<organism evidence="4 5">
    <name type="scientific">Talaromyces stipitatus (strain ATCC 10500 / CBS 375.48 / QM 6759 / NRRL 1006)</name>
    <name type="common">Penicillium stipitatum</name>
    <dbReference type="NCBI Taxonomy" id="441959"/>
    <lineage>
        <taxon>Eukaryota</taxon>
        <taxon>Fungi</taxon>
        <taxon>Dikarya</taxon>
        <taxon>Ascomycota</taxon>
        <taxon>Pezizomycotina</taxon>
        <taxon>Eurotiomycetes</taxon>
        <taxon>Eurotiomycetidae</taxon>
        <taxon>Eurotiales</taxon>
        <taxon>Trichocomaceae</taxon>
        <taxon>Talaromyces</taxon>
        <taxon>Talaromyces sect. Talaromyces</taxon>
    </lineage>
</organism>
<evidence type="ECO:0000313" key="5">
    <source>
        <dbReference type="Proteomes" id="UP000001745"/>
    </source>
</evidence>
<dbReference type="eggNOG" id="ENOG502SJKK">
    <property type="taxonomic scope" value="Eukaryota"/>
</dbReference>
<feature type="domain" description="Beta-lactamase-related" evidence="2">
    <location>
        <begin position="108"/>
        <end position="445"/>
    </location>
</feature>
<dbReference type="GeneID" id="8109453"/>
<gene>
    <name evidence="4" type="ORF">TSTA_064990</name>
</gene>
<dbReference type="PANTHER" id="PTHR22935">
    <property type="entry name" value="PENICILLIN-BINDING PROTEIN"/>
    <property type="match status" value="1"/>
</dbReference>
<dbReference type="Pfam" id="PF26335">
    <property type="entry name" value="ARB_00930_C"/>
    <property type="match status" value="1"/>
</dbReference>
<reference evidence="5" key="1">
    <citation type="journal article" date="2015" name="Genome Announc.">
        <title>Genome sequence of the AIDS-associated pathogen Penicillium marneffei (ATCC18224) and its near taxonomic relative Talaromyces stipitatus (ATCC10500).</title>
        <authorList>
            <person name="Nierman W.C."/>
            <person name="Fedorova-Abrams N.D."/>
            <person name="Andrianopoulos A."/>
        </authorList>
    </citation>
    <scope>NUCLEOTIDE SEQUENCE [LARGE SCALE GENOMIC DNA]</scope>
    <source>
        <strain evidence="5">ATCC 10500 / CBS 375.48 / QM 6759 / NRRL 1006</strain>
    </source>
</reference>
<feature type="chain" id="PRO_5002877223" evidence="1">
    <location>
        <begin position="19"/>
        <end position="608"/>
    </location>
</feature>
<dbReference type="InterPro" id="IPR051478">
    <property type="entry name" value="Beta-lactamase-like_AB/R"/>
</dbReference>
<keyword evidence="1" id="KW-0732">Signal</keyword>
<dbReference type="RefSeq" id="XP_002340425.1">
    <property type="nucleotide sequence ID" value="XM_002340384.1"/>
</dbReference>
<dbReference type="PANTHER" id="PTHR22935:SF97">
    <property type="entry name" value="BETA-LACTAMASE-RELATED DOMAIN-CONTAINING PROTEIN"/>
    <property type="match status" value="1"/>
</dbReference>
<sequence length="608" mass="66183">MQFCRFFVWASASMSVLASTQLPKIDLAVLGPLYQPASNASYKAFTNAKAQALAALNEALANGANMYGSLDNQTTSFSVLVFDLTSDEPLFDFHFEAPGLDGSLTKGNLSDETIYRTGSVGKLLTMYTWMVDIGDSVFTDPITKYIPELAQAATKSSNSLFYTNWSEVTIGSLASQMSGIGVNCKPPVLGSIFDDVDKSFTVHVGDLATPYITGIPPPEVIPGAISLGYPPVDNDTITQCSFYSYYLPTCTRKQLLNGIIHHPPLYPSYSSPVYSNVAYQILALAYEEVTGHSINEGQVKIYKKLGMTSTSPTAPGSNANTIIPYNTTFSAFDYELGLAGPSGGQYTSTKDLATFGRAILKSTLMPSYVTRRWLKPVTFTSQLLKSVGAPWEIQRYLLPANTIINASHIVDMYSKSGDIGAYSTFFGVVPDFGVGLSVLAAGVNPHTQISPVRDTVVEIFYQAAEASAKEQARRAFTGTFQATNINSSITLGVDGGPGVVIQEWISNGTNFLQNAYLASYDDFRLYPTELSVEADSITYYTYHLNFLASDGEPAKGDFWSYNNDYWLFLDALIYKNLATDDFIIGFDKDGIVQSVQSAALRVSMSRSE</sequence>
<evidence type="ECO:0000259" key="3">
    <source>
        <dbReference type="Pfam" id="PF26335"/>
    </source>
</evidence>
<dbReference type="Proteomes" id="UP000001745">
    <property type="component" value="Unassembled WGS sequence"/>
</dbReference>
<feature type="domain" description="Beta-lactamase-like ARB-00930-like C-terminal" evidence="3">
    <location>
        <begin position="468"/>
        <end position="607"/>
    </location>
</feature>
<dbReference type="PhylomeDB" id="B8LTG0"/>
<dbReference type="OrthoDB" id="10250282at2759"/>
<dbReference type="OMA" id="CTREVFL"/>
<dbReference type="InterPro" id="IPR012338">
    <property type="entry name" value="Beta-lactam/transpept-like"/>
</dbReference>
<evidence type="ECO:0000259" key="2">
    <source>
        <dbReference type="Pfam" id="PF00144"/>
    </source>
</evidence>
<protein>
    <submittedName>
        <fullName evidence="4">Penicillin-binding protein, putative</fullName>
    </submittedName>
</protein>
<keyword evidence="5" id="KW-1185">Reference proteome</keyword>
<dbReference type="Gene3D" id="3.40.710.10">
    <property type="entry name" value="DD-peptidase/beta-lactamase superfamily"/>
    <property type="match status" value="1"/>
</dbReference>
<dbReference type="InParanoid" id="B8LTG0"/>
<dbReference type="AlphaFoldDB" id="B8LTG0"/>
<dbReference type="InterPro" id="IPR058664">
    <property type="entry name" value="ARB_00930-like_C"/>
</dbReference>
<dbReference type="VEuPathDB" id="FungiDB:TSTA_064990"/>
<dbReference type="SUPFAM" id="SSF56601">
    <property type="entry name" value="beta-lactamase/transpeptidase-like"/>
    <property type="match status" value="1"/>
</dbReference>
<name>B8LTG0_TALSN</name>
<dbReference type="STRING" id="441959.B8LTG0"/>
<dbReference type="HOGENOM" id="CLU_019706_0_0_1"/>
<dbReference type="Pfam" id="PF00144">
    <property type="entry name" value="Beta-lactamase"/>
    <property type="match status" value="1"/>
</dbReference>
<feature type="signal peptide" evidence="1">
    <location>
        <begin position="1"/>
        <end position="18"/>
    </location>
</feature>
<evidence type="ECO:0000256" key="1">
    <source>
        <dbReference type="SAM" id="SignalP"/>
    </source>
</evidence>
<accession>B8LTG0</accession>
<dbReference type="EMBL" id="EQ962652">
    <property type="protein sequence ID" value="EED23038.1"/>
    <property type="molecule type" value="Genomic_DNA"/>
</dbReference>
<evidence type="ECO:0000313" key="4">
    <source>
        <dbReference type="EMBL" id="EED23038.1"/>
    </source>
</evidence>